<evidence type="ECO:0000256" key="1">
    <source>
        <dbReference type="SAM" id="MobiDB-lite"/>
    </source>
</evidence>
<sequence length="128" mass="14900">MHKFLFGFYLLWHNWLTKNSNYPGVISHISYAGVNPPSTNVGQACVGVDDSKRSDKRKKNLSRPPGCPIHKQYQARLSVLFDRTTSFDPQKMQELKERAKYSQYNSLSHRQRGMVNHPLRKINPRQTK</sequence>
<feature type="region of interest" description="Disordered" evidence="1">
    <location>
        <begin position="104"/>
        <end position="128"/>
    </location>
</feature>
<accession>A0A2S4WLZ4</accession>
<evidence type="ECO:0000313" key="3">
    <source>
        <dbReference type="Proteomes" id="UP000238274"/>
    </source>
</evidence>
<keyword evidence="3" id="KW-1185">Reference proteome</keyword>
<dbReference type="VEuPathDB" id="FungiDB:PSHT_00904"/>
<name>A0A2S4WLZ4_9BASI</name>
<feature type="region of interest" description="Disordered" evidence="1">
    <location>
        <begin position="49"/>
        <end position="69"/>
    </location>
</feature>
<dbReference type="Proteomes" id="UP000238274">
    <property type="component" value="Unassembled WGS sequence"/>
</dbReference>
<evidence type="ECO:0000313" key="2">
    <source>
        <dbReference type="EMBL" id="POW22771.1"/>
    </source>
</evidence>
<feature type="compositionally biased region" description="Basic residues" evidence="1">
    <location>
        <begin position="118"/>
        <end position="128"/>
    </location>
</feature>
<reference evidence="3" key="2">
    <citation type="journal article" date="2018" name="BMC Genomics">
        <title>Genomic insights into host adaptation between the wheat stripe rust pathogen (Puccinia striiformis f. sp. tritici) and the barley stripe rust pathogen (Puccinia striiformis f. sp. hordei).</title>
        <authorList>
            <person name="Xia C."/>
            <person name="Wang M."/>
            <person name="Yin C."/>
            <person name="Cornejo O.E."/>
            <person name="Hulbert S.H."/>
            <person name="Chen X."/>
        </authorList>
    </citation>
    <scope>NUCLEOTIDE SEQUENCE [LARGE SCALE GENOMIC DNA]</scope>
    <source>
        <strain evidence="3">93TX-2</strain>
    </source>
</reference>
<reference evidence="3" key="3">
    <citation type="journal article" date="2018" name="Mol. Plant Microbe Interact.">
        <title>Genome sequence resources for the wheat stripe rust pathogen (Puccinia striiformis f. sp. tritici) and the barley stripe rust pathogen (Puccinia striiformis f. sp. hordei).</title>
        <authorList>
            <person name="Xia C."/>
            <person name="Wang M."/>
            <person name="Yin C."/>
            <person name="Cornejo O.E."/>
            <person name="Hulbert S.H."/>
            <person name="Chen X."/>
        </authorList>
    </citation>
    <scope>NUCLEOTIDE SEQUENCE [LARGE SCALE GENOMIC DNA]</scope>
    <source>
        <strain evidence="3">93TX-2</strain>
    </source>
</reference>
<proteinExistence type="predicted"/>
<organism evidence="2 3">
    <name type="scientific">Puccinia striiformis</name>
    <dbReference type="NCBI Taxonomy" id="27350"/>
    <lineage>
        <taxon>Eukaryota</taxon>
        <taxon>Fungi</taxon>
        <taxon>Dikarya</taxon>
        <taxon>Basidiomycota</taxon>
        <taxon>Pucciniomycotina</taxon>
        <taxon>Pucciniomycetes</taxon>
        <taxon>Pucciniales</taxon>
        <taxon>Pucciniaceae</taxon>
        <taxon>Puccinia</taxon>
    </lineage>
</organism>
<comment type="caution">
    <text evidence="2">The sequence shown here is derived from an EMBL/GenBank/DDBJ whole genome shotgun (WGS) entry which is preliminary data.</text>
</comment>
<gene>
    <name evidence="2" type="ORF">PSHT_00904</name>
</gene>
<dbReference type="AlphaFoldDB" id="A0A2S4WLZ4"/>
<dbReference type="EMBL" id="PKSM01000007">
    <property type="protein sequence ID" value="POW22771.1"/>
    <property type="molecule type" value="Genomic_DNA"/>
</dbReference>
<protein>
    <submittedName>
        <fullName evidence="2">Uncharacterized protein</fullName>
    </submittedName>
</protein>
<reference evidence="2 3" key="1">
    <citation type="submission" date="2017-12" db="EMBL/GenBank/DDBJ databases">
        <title>Gene loss provides genomic basis for host adaptation in cereal stripe rust fungi.</title>
        <authorList>
            <person name="Xia C."/>
        </authorList>
    </citation>
    <scope>NUCLEOTIDE SEQUENCE [LARGE SCALE GENOMIC DNA]</scope>
    <source>
        <strain evidence="2 3">93TX-2</strain>
    </source>
</reference>